<dbReference type="OrthoDB" id="311172at2759"/>
<evidence type="ECO:0000256" key="4">
    <source>
        <dbReference type="ARBA" id="ARBA00031123"/>
    </source>
</evidence>
<gene>
    <name evidence="6" type="primary">Nagk</name>
    <name evidence="6" type="ORF">Bhyg_10585</name>
</gene>
<evidence type="ECO:0000313" key="6">
    <source>
        <dbReference type="EMBL" id="KAJ6637854.1"/>
    </source>
</evidence>
<dbReference type="Pfam" id="PF01869">
    <property type="entry name" value="BcrAD_BadFG"/>
    <property type="match status" value="1"/>
</dbReference>
<evidence type="ECO:0000256" key="3">
    <source>
        <dbReference type="ARBA" id="ARBA00014974"/>
    </source>
</evidence>
<dbReference type="InterPro" id="IPR039758">
    <property type="entry name" value="NAGK-like"/>
</dbReference>
<dbReference type="EMBL" id="WJQU01000003">
    <property type="protein sequence ID" value="KAJ6637854.1"/>
    <property type="molecule type" value="Genomic_DNA"/>
</dbReference>
<dbReference type="CDD" id="cd24078">
    <property type="entry name" value="ASKHA_NBD_NAGK_meta"/>
    <property type="match status" value="1"/>
</dbReference>
<comment type="similarity">
    <text evidence="1">Belongs to the eukaryotic-type N-acetylglucosamine kinase family.</text>
</comment>
<sequence>MTDVYYGGIEGGATHSNLIICDKNGVIVASVPGPSTNHWMVGIAECANRIAKMVEVGKCEGKIHQSVKLKTLGLSLSGCEQESSNNALERELLYNHPDVSESYVVCSDTLGSVFTASPKGGLVLIAGTGSNAMLSNPDGKTYNCGGWGNMLADEGSAWWISHKGVKTVFDHMDGLNISPYPIDTVWELIKLHFSVDSRADLLDHCYAKFQKSVFAGLCVRLANAADEGDELSKYLFREAGRQLAKATLALTPKVCPTLVKSGDLNIVCVGSVWKSWHLLKEGFLSEIANGSFNFGLVLLRLTQQMALGAVYIGVDAKKHNMPREYSKNYEVFHYYQKKSLCNNNNNNHSNHI</sequence>
<organism evidence="6 7">
    <name type="scientific">Pseudolycoriella hygida</name>
    <dbReference type="NCBI Taxonomy" id="35572"/>
    <lineage>
        <taxon>Eukaryota</taxon>
        <taxon>Metazoa</taxon>
        <taxon>Ecdysozoa</taxon>
        <taxon>Arthropoda</taxon>
        <taxon>Hexapoda</taxon>
        <taxon>Insecta</taxon>
        <taxon>Pterygota</taxon>
        <taxon>Neoptera</taxon>
        <taxon>Endopterygota</taxon>
        <taxon>Diptera</taxon>
        <taxon>Nematocera</taxon>
        <taxon>Sciaroidea</taxon>
        <taxon>Sciaridae</taxon>
        <taxon>Pseudolycoriella</taxon>
    </lineage>
</organism>
<dbReference type="EC" id="2.7.1.59" evidence="2"/>
<comment type="caution">
    <text evidence="6">The sequence shown here is derived from an EMBL/GenBank/DDBJ whole genome shotgun (WGS) entry which is preliminary data.</text>
</comment>
<dbReference type="GO" id="GO:0045127">
    <property type="term" value="F:N-acetylglucosamine kinase activity"/>
    <property type="evidence" value="ECO:0007669"/>
    <property type="project" value="UniProtKB-EC"/>
</dbReference>
<protein>
    <recommendedName>
        <fullName evidence="3">N-acetyl-D-glucosamine kinase</fullName>
        <ecNumber evidence="2">2.7.1.59</ecNumber>
    </recommendedName>
    <alternativeName>
        <fullName evidence="4">GlcNAc kinase</fullName>
    </alternativeName>
</protein>
<reference evidence="6" key="1">
    <citation type="submission" date="2022-07" db="EMBL/GenBank/DDBJ databases">
        <authorList>
            <person name="Trinca V."/>
            <person name="Uliana J.V.C."/>
            <person name="Torres T.T."/>
            <person name="Ward R.J."/>
            <person name="Monesi N."/>
        </authorList>
    </citation>
    <scope>NUCLEOTIDE SEQUENCE</scope>
    <source>
        <strain evidence="6">HSMRA1968</strain>
        <tissue evidence="6">Whole embryos</tissue>
    </source>
</reference>
<dbReference type="PANTHER" id="PTHR12862:SF0">
    <property type="entry name" value="N-ACETYL-D-GLUCOSAMINE KINASE"/>
    <property type="match status" value="1"/>
</dbReference>
<dbReference type="InterPro" id="IPR043129">
    <property type="entry name" value="ATPase_NBD"/>
</dbReference>
<dbReference type="SUPFAM" id="SSF53067">
    <property type="entry name" value="Actin-like ATPase domain"/>
    <property type="match status" value="2"/>
</dbReference>
<accession>A0A9Q0MVH1</accession>
<keyword evidence="6" id="KW-0418">Kinase</keyword>
<dbReference type="Gene3D" id="3.30.420.40">
    <property type="match status" value="1"/>
</dbReference>
<dbReference type="InterPro" id="IPR002731">
    <property type="entry name" value="ATPase_BadF"/>
</dbReference>
<evidence type="ECO:0000259" key="5">
    <source>
        <dbReference type="Pfam" id="PF01869"/>
    </source>
</evidence>
<dbReference type="Proteomes" id="UP001151699">
    <property type="component" value="Chromosome X"/>
</dbReference>
<evidence type="ECO:0000256" key="2">
    <source>
        <dbReference type="ARBA" id="ARBA00012122"/>
    </source>
</evidence>
<keyword evidence="6" id="KW-0808">Transferase</keyword>
<evidence type="ECO:0000256" key="1">
    <source>
        <dbReference type="ARBA" id="ARBA00006198"/>
    </source>
</evidence>
<dbReference type="AlphaFoldDB" id="A0A9Q0MVH1"/>
<proteinExistence type="inferred from homology"/>
<evidence type="ECO:0000313" key="7">
    <source>
        <dbReference type="Proteomes" id="UP001151699"/>
    </source>
</evidence>
<dbReference type="PANTHER" id="PTHR12862">
    <property type="entry name" value="BADF TYPE ATPASE DOMAIN-CONTAINING PROTEIN"/>
    <property type="match status" value="1"/>
</dbReference>
<feature type="domain" description="ATPase BadF/BadG/BcrA/BcrD type" evidence="5">
    <location>
        <begin position="8"/>
        <end position="280"/>
    </location>
</feature>
<name>A0A9Q0MVH1_9DIPT</name>
<keyword evidence="7" id="KW-1185">Reference proteome</keyword>